<evidence type="ECO:0000256" key="1">
    <source>
        <dbReference type="ARBA" id="ARBA00004651"/>
    </source>
</evidence>
<feature type="transmembrane region" description="Helical" evidence="7">
    <location>
        <begin position="103"/>
        <end position="130"/>
    </location>
</feature>
<feature type="transmembrane region" description="Helical" evidence="7">
    <location>
        <begin position="78"/>
        <end position="97"/>
    </location>
</feature>
<evidence type="ECO:0000313" key="9">
    <source>
        <dbReference type="EMBL" id="MEK8127192.1"/>
    </source>
</evidence>
<name>A0ABU9DE91_9BACL</name>
<evidence type="ECO:0000256" key="3">
    <source>
        <dbReference type="ARBA" id="ARBA00022475"/>
    </source>
</evidence>
<evidence type="ECO:0000256" key="7">
    <source>
        <dbReference type="SAM" id="Phobius"/>
    </source>
</evidence>
<comment type="subcellular location">
    <subcellularLocation>
        <location evidence="1">Cell membrane</location>
        <topology evidence="1">Multi-pass membrane protein</topology>
    </subcellularLocation>
</comment>
<accession>A0ABU9DE91</accession>
<keyword evidence="6 7" id="KW-0472">Membrane</keyword>
<feature type="domain" description="Major facilitator superfamily (MFS) profile" evidence="8">
    <location>
        <begin position="11"/>
        <end position="414"/>
    </location>
</feature>
<feature type="transmembrane region" description="Helical" evidence="7">
    <location>
        <begin position="385"/>
        <end position="404"/>
    </location>
</feature>
<keyword evidence="10" id="KW-1185">Reference proteome</keyword>
<feature type="transmembrane region" description="Helical" evidence="7">
    <location>
        <begin position="169"/>
        <end position="188"/>
    </location>
</feature>
<dbReference type="SUPFAM" id="SSF103473">
    <property type="entry name" value="MFS general substrate transporter"/>
    <property type="match status" value="1"/>
</dbReference>
<feature type="transmembrane region" description="Helical" evidence="7">
    <location>
        <begin position="292"/>
        <end position="314"/>
    </location>
</feature>
<evidence type="ECO:0000313" key="10">
    <source>
        <dbReference type="Proteomes" id="UP001469365"/>
    </source>
</evidence>
<feature type="transmembrane region" description="Helical" evidence="7">
    <location>
        <begin position="259"/>
        <end position="280"/>
    </location>
</feature>
<evidence type="ECO:0000256" key="6">
    <source>
        <dbReference type="ARBA" id="ARBA00023136"/>
    </source>
</evidence>
<gene>
    <name evidence="9" type="ORF">WMW72_04620</name>
</gene>
<dbReference type="PROSITE" id="PS50850">
    <property type="entry name" value="MFS"/>
    <property type="match status" value="1"/>
</dbReference>
<comment type="caution">
    <text evidence="9">The sequence shown here is derived from an EMBL/GenBank/DDBJ whole genome shotgun (WGS) entry which is preliminary data.</text>
</comment>
<dbReference type="PANTHER" id="PTHR43266">
    <property type="entry name" value="MACROLIDE-EFFLUX PROTEIN"/>
    <property type="match status" value="1"/>
</dbReference>
<evidence type="ECO:0000256" key="2">
    <source>
        <dbReference type="ARBA" id="ARBA00022448"/>
    </source>
</evidence>
<evidence type="ECO:0000256" key="4">
    <source>
        <dbReference type="ARBA" id="ARBA00022692"/>
    </source>
</evidence>
<proteinExistence type="predicted"/>
<feature type="transmembrane region" description="Helical" evidence="7">
    <location>
        <begin position="12"/>
        <end position="38"/>
    </location>
</feature>
<dbReference type="InterPro" id="IPR020846">
    <property type="entry name" value="MFS_dom"/>
</dbReference>
<keyword evidence="3" id="KW-1003">Cell membrane</keyword>
<feature type="transmembrane region" description="Helical" evidence="7">
    <location>
        <begin position="142"/>
        <end position="163"/>
    </location>
</feature>
<organism evidence="9 10">
    <name type="scientific">Paenibacillus filicis</name>
    <dbReference type="NCBI Taxonomy" id="669464"/>
    <lineage>
        <taxon>Bacteria</taxon>
        <taxon>Bacillati</taxon>
        <taxon>Bacillota</taxon>
        <taxon>Bacilli</taxon>
        <taxon>Bacillales</taxon>
        <taxon>Paenibacillaceae</taxon>
        <taxon>Paenibacillus</taxon>
    </lineage>
</organism>
<keyword evidence="2" id="KW-0813">Transport</keyword>
<feature type="transmembrane region" description="Helical" evidence="7">
    <location>
        <begin position="227"/>
        <end position="247"/>
    </location>
</feature>
<dbReference type="InterPro" id="IPR010290">
    <property type="entry name" value="TM_effector"/>
</dbReference>
<dbReference type="InterPro" id="IPR036259">
    <property type="entry name" value="MFS_trans_sf"/>
</dbReference>
<dbReference type="CDD" id="cd06173">
    <property type="entry name" value="MFS_MefA_like"/>
    <property type="match status" value="1"/>
</dbReference>
<dbReference type="EMBL" id="JBBPCC010000002">
    <property type="protein sequence ID" value="MEK8127192.1"/>
    <property type="molecule type" value="Genomic_DNA"/>
</dbReference>
<feature type="transmembrane region" description="Helical" evidence="7">
    <location>
        <begin position="357"/>
        <end position="379"/>
    </location>
</feature>
<keyword evidence="5 7" id="KW-1133">Transmembrane helix</keyword>
<reference evidence="9 10" key="1">
    <citation type="submission" date="2024-04" db="EMBL/GenBank/DDBJ databases">
        <title>draft genome sequnece of Paenibacillus filicis.</title>
        <authorList>
            <person name="Kim D.-U."/>
        </authorList>
    </citation>
    <scope>NUCLEOTIDE SEQUENCE [LARGE SCALE GENOMIC DNA]</scope>
    <source>
        <strain evidence="9 10">KACC14197</strain>
    </source>
</reference>
<dbReference type="PANTHER" id="PTHR43266:SF9">
    <property type="entry name" value="PERMEASE, MAJOR FACILITATOR SUPERFAMILY-RELATED"/>
    <property type="match status" value="1"/>
</dbReference>
<sequence length="426" mass="45648">MLSNSKPARKDFSLLVLGQVVSVLGSSLLRFALSLYALDLTGRADIYATLFAVSSIPLLLSPLGGAIADRFNRRNLMVIYDLASSAVVGGLMVLLWAGQSSVILIGVVMVLLGLISALYSPVVMASIPLLVQENKLEQANGIVSGVQALSGVAAPVLGGILYGAVGVEALIGMSCIVFFLSAIMELFIRIPFVRRASDGHLVPMLVQDLRAGFTYVVSQSYIRKSMILAALLNLLLTPLFVVGGPIILRVTMQSSDTTYGLGMGLIEFAAIVGALLAGLFAGRMRMHTLYRWLLLMAFLILPLAISTTPMMLRMGHYPSLVLFLLCASLIALMMTILSIFVISIVQKQTPNEQLGKVMAMIMAVSQCAAPAGQLIYGVLFEAFSVSVYIPVLLVGAAMLLMSVITQRMLHGEKETAQQHENRAAPL</sequence>
<dbReference type="Pfam" id="PF05977">
    <property type="entry name" value="MFS_3"/>
    <property type="match status" value="1"/>
</dbReference>
<dbReference type="Gene3D" id="1.20.1250.20">
    <property type="entry name" value="MFS general substrate transporter like domains"/>
    <property type="match status" value="1"/>
</dbReference>
<dbReference type="RefSeq" id="WP_341414249.1">
    <property type="nucleotide sequence ID" value="NZ_JBBPCC010000002.1"/>
</dbReference>
<feature type="transmembrane region" description="Helical" evidence="7">
    <location>
        <begin position="320"/>
        <end position="345"/>
    </location>
</feature>
<protein>
    <submittedName>
        <fullName evidence="9">MFS transporter</fullName>
    </submittedName>
</protein>
<dbReference type="Proteomes" id="UP001469365">
    <property type="component" value="Unassembled WGS sequence"/>
</dbReference>
<evidence type="ECO:0000259" key="8">
    <source>
        <dbReference type="PROSITE" id="PS50850"/>
    </source>
</evidence>
<feature type="transmembrane region" description="Helical" evidence="7">
    <location>
        <begin position="44"/>
        <end position="66"/>
    </location>
</feature>
<evidence type="ECO:0000256" key="5">
    <source>
        <dbReference type="ARBA" id="ARBA00022989"/>
    </source>
</evidence>
<keyword evidence="4 7" id="KW-0812">Transmembrane</keyword>